<dbReference type="SUPFAM" id="SSF53697">
    <property type="entry name" value="SIS domain"/>
    <property type="match status" value="1"/>
</dbReference>
<accession>A0A7W6NCX8</accession>
<evidence type="ECO:0000256" key="2">
    <source>
        <dbReference type="ARBA" id="ARBA00023125"/>
    </source>
</evidence>
<evidence type="ECO:0000256" key="3">
    <source>
        <dbReference type="ARBA" id="ARBA00023163"/>
    </source>
</evidence>
<dbReference type="GO" id="GO:0097367">
    <property type="term" value="F:carbohydrate derivative binding"/>
    <property type="evidence" value="ECO:0007669"/>
    <property type="project" value="InterPro"/>
</dbReference>
<dbReference type="InterPro" id="IPR036388">
    <property type="entry name" value="WH-like_DNA-bd_sf"/>
</dbReference>
<dbReference type="CDD" id="cd05013">
    <property type="entry name" value="SIS_RpiR"/>
    <property type="match status" value="1"/>
</dbReference>
<keyword evidence="3" id="KW-0804">Transcription</keyword>
<organism evidence="6 7">
    <name type="scientific">Devosia subaequoris</name>
    <dbReference type="NCBI Taxonomy" id="395930"/>
    <lineage>
        <taxon>Bacteria</taxon>
        <taxon>Pseudomonadati</taxon>
        <taxon>Pseudomonadota</taxon>
        <taxon>Alphaproteobacteria</taxon>
        <taxon>Hyphomicrobiales</taxon>
        <taxon>Devosiaceae</taxon>
        <taxon>Devosia</taxon>
    </lineage>
</organism>
<evidence type="ECO:0000259" key="5">
    <source>
        <dbReference type="PROSITE" id="PS51464"/>
    </source>
</evidence>
<dbReference type="PANTHER" id="PTHR30514">
    <property type="entry name" value="GLUCOKINASE"/>
    <property type="match status" value="1"/>
</dbReference>
<dbReference type="Pfam" id="PF01418">
    <property type="entry name" value="HTH_6"/>
    <property type="match status" value="1"/>
</dbReference>
<dbReference type="Pfam" id="PF01380">
    <property type="entry name" value="SIS"/>
    <property type="match status" value="1"/>
</dbReference>
<dbReference type="PROSITE" id="PS51464">
    <property type="entry name" value="SIS"/>
    <property type="match status" value="1"/>
</dbReference>
<dbReference type="InterPro" id="IPR009057">
    <property type="entry name" value="Homeodomain-like_sf"/>
</dbReference>
<reference evidence="6 7" key="1">
    <citation type="submission" date="2020-08" db="EMBL/GenBank/DDBJ databases">
        <title>Genomic Encyclopedia of Type Strains, Phase IV (KMG-IV): sequencing the most valuable type-strain genomes for metagenomic binning, comparative biology and taxonomic classification.</title>
        <authorList>
            <person name="Goeker M."/>
        </authorList>
    </citation>
    <scope>NUCLEOTIDE SEQUENCE [LARGE SCALE GENOMIC DNA]</scope>
    <source>
        <strain evidence="6 7">DSM 23447</strain>
    </source>
</reference>
<dbReference type="EMBL" id="JACIEW010000006">
    <property type="protein sequence ID" value="MBB4053126.1"/>
    <property type="molecule type" value="Genomic_DNA"/>
</dbReference>
<dbReference type="InterPro" id="IPR046348">
    <property type="entry name" value="SIS_dom_sf"/>
</dbReference>
<dbReference type="AlphaFoldDB" id="A0A7W6NCX8"/>
<comment type="caution">
    <text evidence="6">The sequence shown here is derived from an EMBL/GenBank/DDBJ whole genome shotgun (WGS) entry which is preliminary data.</text>
</comment>
<keyword evidence="2 6" id="KW-0238">DNA-binding</keyword>
<protein>
    <submittedName>
        <fullName evidence="6">DNA-binding MurR/RpiR family transcriptional regulator</fullName>
    </submittedName>
</protein>
<dbReference type="InterPro" id="IPR035472">
    <property type="entry name" value="RpiR-like_SIS"/>
</dbReference>
<dbReference type="Proteomes" id="UP000547011">
    <property type="component" value="Unassembled WGS sequence"/>
</dbReference>
<dbReference type="Gene3D" id="1.10.10.10">
    <property type="entry name" value="Winged helix-like DNA-binding domain superfamily/Winged helix DNA-binding domain"/>
    <property type="match status" value="1"/>
</dbReference>
<dbReference type="GO" id="GO:1901135">
    <property type="term" value="P:carbohydrate derivative metabolic process"/>
    <property type="evidence" value="ECO:0007669"/>
    <property type="project" value="InterPro"/>
</dbReference>
<evidence type="ECO:0000256" key="1">
    <source>
        <dbReference type="ARBA" id="ARBA00023015"/>
    </source>
</evidence>
<dbReference type="InterPro" id="IPR047640">
    <property type="entry name" value="RpiR-like"/>
</dbReference>
<feature type="domain" description="HTH rpiR-type" evidence="4">
    <location>
        <begin position="15"/>
        <end position="91"/>
    </location>
</feature>
<dbReference type="Gene3D" id="3.40.50.10490">
    <property type="entry name" value="Glucose-6-phosphate isomerase like protein, domain 1"/>
    <property type="match status" value="1"/>
</dbReference>
<dbReference type="SUPFAM" id="SSF46689">
    <property type="entry name" value="Homeodomain-like"/>
    <property type="match status" value="1"/>
</dbReference>
<evidence type="ECO:0000313" key="7">
    <source>
        <dbReference type="Proteomes" id="UP000547011"/>
    </source>
</evidence>
<dbReference type="PANTHER" id="PTHR30514:SF20">
    <property type="entry name" value="TRANSCRIPTIONAL REGULATOR"/>
    <property type="match status" value="1"/>
</dbReference>
<dbReference type="PROSITE" id="PS51071">
    <property type="entry name" value="HTH_RPIR"/>
    <property type="match status" value="1"/>
</dbReference>
<dbReference type="RefSeq" id="WP_183311906.1">
    <property type="nucleotide sequence ID" value="NZ_JACIEW010000006.1"/>
</dbReference>
<dbReference type="GO" id="GO:0003700">
    <property type="term" value="F:DNA-binding transcription factor activity"/>
    <property type="evidence" value="ECO:0007669"/>
    <property type="project" value="InterPro"/>
</dbReference>
<gene>
    <name evidence="6" type="ORF">GGR20_002782</name>
</gene>
<proteinExistence type="predicted"/>
<evidence type="ECO:0000313" key="6">
    <source>
        <dbReference type="EMBL" id="MBB4053126.1"/>
    </source>
</evidence>
<sequence>MTAPQTSALVPQTVTEVLERLDAGADILPKRLKQCALFTRRHLHLIPVSTVSEMARASGVAPSAYMRFCQALGFSGYSEMQGLFKAQVTDFRPDYQDRLGNLRFQADVGTGQLLAEFAEAGHKSLLSLANSVTNEGLDRIARGMAQARVIHLIGLRRAYAVVSSMAYLLDKLEVPSSLHYASGMLNASGTIFEGDVVFAASFAPFSPETIRLARESSDRGIKVYGLTDSDNCPLSGFATEMLIAREDEVAGFRSLTASITLTTTLAVAIKAMQSGVD</sequence>
<dbReference type="InterPro" id="IPR000281">
    <property type="entry name" value="HTH_RpiR"/>
</dbReference>
<evidence type="ECO:0000259" key="4">
    <source>
        <dbReference type="PROSITE" id="PS51071"/>
    </source>
</evidence>
<keyword evidence="7" id="KW-1185">Reference proteome</keyword>
<dbReference type="GO" id="GO:0003677">
    <property type="term" value="F:DNA binding"/>
    <property type="evidence" value="ECO:0007669"/>
    <property type="project" value="UniProtKB-KW"/>
</dbReference>
<name>A0A7W6NCX8_9HYPH</name>
<keyword evidence="1" id="KW-0805">Transcription regulation</keyword>
<dbReference type="InterPro" id="IPR001347">
    <property type="entry name" value="SIS_dom"/>
</dbReference>
<feature type="domain" description="SIS" evidence="5">
    <location>
        <begin position="140"/>
        <end position="277"/>
    </location>
</feature>